<sequence>MKGRGAPSGLLWIATPNNSSMKDSMKAVGGVPSALSGGRGDAHTHAASSPPLEGSGTRVCAAISVARRQQKVERS</sequence>
<evidence type="ECO:0000313" key="2">
    <source>
        <dbReference type="EMBL" id="TNN43227.1"/>
    </source>
</evidence>
<dbReference type="Proteomes" id="UP000314294">
    <property type="component" value="Unassembled WGS sequence"/>
</dbReference>
<protein>
    <submittedName>
        <fullName evidence="2">Uncharacterized protein</fullName>
    </submittedName>
</protein>
<comment type="caution">
    <text evidence="2">The sequence shown here is derived from an EMBL/GenBank/DDBJ whole genome shotgun (WGS) entry which is preliminary data.</text>
</comment>
<evidence type="ECO:0000256" key="1">
    <source>
        <dbReference type="SAM" id="MobiDB-lite"/>
    </source>
</evidence>
<accession>A0A4Z2FPS5</accession>
<organism evidence="2 3">
    <name type="scientific">Liparis tanakae</name>
    <name type="common">Tanaka's snailfish</name>
    <dbReference type="NCBI Taxonomy" id="230148"/>
    <lineage>
        <taxon>Eukaryota</taxon>
        <taxon>Metazoa</taxon>
        <taxon>Chordata</taxon>
        <taxon>Craniata</taxon>
        <taxon>Vertebrata</taxon>
        <taxon>Euteleostomi</taxon>
        <taxon>Actinopterygii</taxon>
        <taxon>Neopterygii</taxon>
        <taxon>Teleostei</taxon>
        <taxon>Neoteleostei</taxon>
        <taxon>Acanthomorphata</taxon>
        <taxon>Eupercaria</taxon>
        <taxon>Perciformes</taxon>
        <taxon>Cottioidei</taxon>
        <taxon>Cottales</taxon>
        <taxon>Liparidae</taxon>
        <taxon>Liparis</taxon>
    </lineage>
</organism>
<gene>
    <name evidence="2" type="ORF">EYF80_046595</name>
</gene>
<dbReference type="EMBL" id="SRLO01000981">
    <property type="protein sequence ID" value="TNN43227.1"/>
    <property type="molecule type" value="Genomic_DNA"/>
</dbReference>
<reference evidence="2 3" key="1">
    <citation type="submission" date="2019-03" db="EMBL/GenBank/DDBJ databases">
        <title>First draft genome of Liparis tanakae, snailfish: a comprehensive survey of snailfish specific genes.</title>
        <authorList>
            <person name="Kim W."/>
            <person name="Song I."/>
            <person name="Jeong J.-H."/>
            <person name="Kim D."/>
            <person name="Kim S."/>
            <person name="Ryu S."/>
            <person name="Song J.Y."/>
            <person name="Lee S.K."/>
        </authorList>
    </citation>
    <scope>NUCLEOTIDE SEQUENCE [LARGE SCALE GENOMIC DNA]</scope>
    <source>
        <tissue evidence="2">Muscle</tissue>
    </source>
</reference>
<name>A0A4Z2FPS5_9TELE</name>
<proteinExistence type="predicted"/>
<evidence type="ECO:0000313" key="3">
    <source>
        <dbReference type="Proteomes" id="UP000314294"/>
    </source>
</evidence>
<feature type="region of interest" description="Disordered" evidence="1">
    <location>
        <begin position="30"/>
        <end position="55"/>
    </location>
</feature>
<dbReference type="AlphaFoldDB" id="A0A4Z2FPS5"/>
<keyword evidence="3" id="KW-1185">Reference proteome</keyword>